<keyword evidence="3" id="KW-0786">Thiamine pyrophosphate</keyword>
<dbReference type="InterPro" id="IPR029061">
    <property type="entry name" value="THDP-binding"/>
</dbReference>
<protein>
    <submittedName>
        <fullName evidence="5">TPP-dependent pyruvate/acetoin dehydrogenase alpha subunit</fullName>
    </submittedName>
</protein>
<dbReference type="RefSeq" id="WP_209458446.1">
    <property type="nucleotide sequence ID" value="NZ_JAGGKC010000004.1"/>
</dbReference>
<reference evidence="5 6" key="1">
    <citation type="submission" date="2021-03" db="EMBL/GenBank/DDBJ databases">
        <title>Genomic Encyclopedia of Type Strains, Phase IV (KMG-IV): sequencing the most valuable type-strain genomes for metagenomic binning, comparative biology and taxonomic classification.</title>
        <authorList>
            <person name="Goeker M."/>
        </authorList>
    </citation>
    <scope>NUCLEOTIDE SEQUENCE [LARGE SCALE GENOMIC DNA]</scope>
    <source>
        <strain evidence="5 6">DSM 6139</strain>
    </source>
</reference>
<keyword evidence="6" id="KW-1185">Reference proteome</keyword>
<organism evidence="5 6">
    <name type="scientific">Youngiibacter multivorans</name>
    <dbReference type="NCBI Taxonomy" id="937251"/>
    <lineage>
        <taxon>Bacteria</taxon>
        <taxon>Bacillati</taxon>
        <taxon>Bacillota</taxon>
        <taxon>Clostridia</taxon>
        <taxon>Eubacteriales</taxon>
        <taxon>Clostridiaceae</taxon>
        <taxon>Youngiibacter</taxon>
    </lineage>
</organism>
<dbReference type="Pfam" id="PF00676">
    <property type="entry name" value="E1_dh"/>
    <property type="match status" value="1"/>
</dbReference>
<accession>A0ABS4G0Z0</accession>
<dbReference type="PANTHER" id="PTHR11516">
    <property type="entry name" value="PYRUVATE DEHYDROGENASE E1 COMPONENT, ALPHA SUBUNIT BACTERIAL AND ORGANELLAR"/>
    <property type="match status" value="1"/>
</dbReference>
<comment type="caution">
    <text evidence="5">The sequence shown here is derived from an EMBL/GenBank/DDBJ whole genome shotgun (WGS) entry which is preliminary data.</text>
</comment>
<keyword evidence="5" id="KW-0670">Pyruvate</keyword>
<sequence length="327" mass="35564">MKYSNEQLINMYEKMVLSRVYEETAIELLGQGRIQGGAWHLAIGQEASQVGCLSALGPKDFYEPTFRNHGLLATRMDINKFTAECLCKETGYARGKSAVVHVSCIEDRILPINGILGAGMPIAVGYAVALKRRNTDSVVVASIGDGASNEGNFYEAINLAGIMDAPIVFFVENNGIGFTNPISNATRAQDLSAKGVAVGILGVTVDGNDILAVREAMEAAIEKARLGQPSIVEAKTVRIRPHAEGLSVETRDPRIIEEAKKNDPIKRYEKILKDLDLLNDDKISEIYSKMKKQSMDAFEYGLASPYPSKESICDISLVYKTLGGDLA</sequence>
<evidence type="ECO:0000256" key="3">
    <source>
        <dbReference type="ARBA" id="ARBA00023052"/>
    </source>
</evidence>
<dbReference type="EMBL" id="JAGGKC010000004">
    <property type="protein sequence ID" value="MBP1918202.1"/>
    <property type="molecule type" value="Genomic_DNA"/>
</dbReference>
<dbReference type="SUPFAM" id="SSF52518">
    <property type="entry name" value="Thiamin diphosphate-binding fold (THDP-binding)"/>
    <property type="match status" value="1"/>
</dbReference>
<keyword evidence="2" id="KW-0560">Oxidoreductase</keyword>
<dbReference type="CDD" id="cd02000">
    <property type="entry name" value="TPP_E1_PDC_ADC_BCADC"/>
    <property type="match status" value="1"/>
</dbReference>
<dbReference type="Gene3D" id="3.40.50.970">
    <property type="match status" value="1"/>
</dbReference>
<feature type="domain" description="Dehydrogenase E1 component" evidence="4">
    <location>
        <begin position="14"/>
        <end position="307"/>
    </location>
</feature>
<gene>
    <name evidence="5" type="ORF">J2Z34_000674</name>
</gene>
<proteinExistence type="predicted"/>
<evidence type="ECO:0000313" key="5">
    <source>
        <dbReference type="EMBL" id="MBP1918202.1"/>
    </source>
</evidence>
<evidence type="ECO:0000256" key="2">
    <source>
        <dbReference type="ARBA" id="ARBA00023002"/>
    </source>
</evidence>
<dbReference type="Proteomes" id="UP001519271">
    <property type="component" value="Unassembled WGS sequence"/>
</dbReference>
<dbReference type="PANTHER" id="PTHR11516:SF41">
    <property type="entry name" value="3-METHYL-2-OXOBUTANOATE DEHYDROGENASE SUBUNIT ALPHA"/>
    <property type="match status" value="1"/>
</dbReference>
<evidence type="ECO:0000256" key="1">
    <source>
        <dbReference type="ARBA" id="ARBA00001964"/>
    </source>
</evidence>
<comment type="cofactor">
    <cofactor evidence="1">
        <name>thiamine diphosphate</name>
        <dbReference type="ChEBI" id="CHEBI:58937"/>
    </cofactor>
</comment>
<evidence type="ECO:0000259" key="4">
    <source>
        <dbReference type="Pfam" id="PF00676"/>
    </source>
</evidence>
<evidence type="ECO:0000313" key="6">
    <source>
        <dbReference type="Proteomes" id="UP001519271"/>
    </source>
</evidence>
<dbReference type="InterPro" id="IPR001017">
    <property type="entry name" value="DH_E1"/>
</dbReference>
<dbReference type="InterPro" id="IPR050642">
    <property type="entry name" value="PDH_E1_Alpha_Subunit"/>
</dbReference>
<name>A0ABS4G0Z0_9CLOT</name>